<proteinExistence type="predicted"/>
<dbReference type="EMBL" id="LDEV01000624">
    <property type="protein sequence ID" value="KLJ12910.1"/>
    <property type="molecule type" value="Genomic_DNA"/>
</dbReference>
<evidence type="ECO:0000313" key="2">
    <source>
        <dbReference type="EMBL" id="KLJ12910.1"/>
    </source>
</evidence>
<reference evidence="3" key="1">
    <citation type="journal article" date="2015" name="PLoS Genet.">
        <title>The dynamic genome and transcriptome of the human fungal pathogen Blastomyces and close relative Emmonsia.</title>
        <authorList>
            <person name="Munoz J.F."/>
            <person name="Gauthier G.M."/>
            <person name="Desjardins C.A."/>
            <person name="Gallo J.E."/>
            <person name="Holder J."/>
            <person name="Sullivan T.D."/>
            <person name="Marty A.J."/>
            <person name="Carmen J.C."/>
            <person name="Chen Z."/>
            <person name="Ding L."/>
            <person name="Gujja S."/>
            <person name="Magrini V."/>
            <person name="Misas E."/>
            <person name="Mitreva M."/>
            <person name="Priest M."/>
            <person name="Saif S."/>
            <person name="Whiston E.A."/>
            <person name="Young S."/>
            <person name="Zeng Q."/>
            <person name="Goldman W.E."/>
            <person name="Mardis E.R."/>
            <person name="Taylor J.W."/>
            <person name="McEwen J.G."/>
            <person name="Clay O.K."/>
            <person name="Klein B.S."/>
            <person name="Cuomo C.A."/>
        </authorList>
    </citation>
    <scope>NUCLEOTIDE SEQUENCE [LARGE SCALE GENOMIC DNA]</scope>
    <source>
        <strain evidence="3">UAMH 139</strain>
    </source>
</reference>
<gene>
    <name evidence="2" type="ORF">EMPG_09446</name>
</gene>
<feature type="compositionally biased region" description="Basic and acidic residues" evidence="1">
    <location>
        <begin position="35"/>
        <end position="51"/>
    </location>
</feature>
<feature type="non-terminal residue" evidence="2">
    <location>
        <position position="1"/>
    </location>
</feature>
<evidence type="ECO:0000313" key="3">
    <source>
        <dbReference type="Proteomes" id="UP000053573"/>
    </source>
</evidence>
<feature type="region of interest" description="Disordered" evidence="1">
    <location>
        <begin position="1"/>
        <end position="56"/>
    </location>
</feature>
<keyword evidence="3" id="KW-1185">Reference proteome</keyword>
<protein>
    <submittedName>
        <fullName evidence="2">Uncharacterized protein</fullName>
    </submittedName>
</protein>
<sequence length="87" mass="9959">TTTRQALIFPDNRTPIRKDNKTPNRTAAAIDDTTPAEKVEERRPQPSESEQRPAPNITTYFERLSELYTIYPTLSTTLHVSIELRTS</sequence>
<evidence type="ECO:0000256" key="1">
    <source>
        <dbReference type="SAM" id="MobiDB-lite"/>
    </source>
</evidence>
<organism evidence="2 3">
    <name type="scientific">Blastomyces silverae</name>
    <dbReference type="NCBI Taxonomy" id="2060906"/>
    <lineage>
        <taxon>Eukaryota</taxon>
        <taxon>Fungi</taxon>
        <taxon>Dikarya</taxon>
        <taxon>Ascomycota</taxon>
        <taxon>Pezizomycotina</taxon>
        <taxon>Eurotiomycetes</taxon>
        <taxon>Eurotiomycetidae</taxon>
        <taxon>Onygenales</taxon>
        <taxon>Ajellomycetaceae</taxon>
        <taxon>Blastomyces</taxon>
    </lineage>
</organism>
<accession>A0A0H1BNK6</accession>
<dbReference type="AlphaFoldDB" id="A0A0H1BNK6"/>
<dbReference type="Proteomes" id="UP000053573">
    <property type="component" value="Unassembled WGS sequence"/>
</dbReference>
<name>A0A0H1BNK6_9EURO</name>
<comment type="caution">
    <text evidence="2">The sequence shown here is derived from an EMBL/GenBank/DDBJ whole genome shotgun (WGS) entry which is preliminary data.</text>
</comment>